<accession>A0ABU1DKQ8</accession>
<evidence type="ECO:0008006" key="4">
    <source>
        <dbReference type="Google" id="ProtNLM"/>
    </source>
</evidence>
<evidence type="ECO:0000313" key="2">
    <source>
        <dbReference type="EMBL" id="MDR4308465.1"/>
    </source>
</evidence>
<sequence length="121" mass="12229">MSSADDGAEGHAVGRAGFLGGLLFFISLVALSIVGVGHARTLEGAANPQYWIVVLIAGAAMTAVSVALSRASARTPAGETARKAGVALATIWIAVFLWETASVGTGAFAGPFELAWAAWKG</sequence>
<keyword evidence="1" id="KW-1133">Transmembrane helix</keyword>
<feature type="transmembrane region" description="Helical" evidence="1">
    <location>
        <begin position="49"/>
        <end position="68"/>
    </location>
</feature>
<organism evidence="2 3">
    <name type="scientific">Chelatococcus sambhunathii</name>
    <dbReference type="NCBI Taxonomy" id="363953"/>
    <lineage>
        <taxon>Bacteria</taxon>
        <taxon>Pseudomonadati</taxon>
        <taxon>Pseudomonadota</taxon>
        <taxon>Alphaproteobacteria</taxon>
        <taxon>Hyphomicrobiales</taxon>
        <taxon>Chelatococcaceae</taxon>
        <taxon>Chelatococcus</taxon>
    </lineage>
</organism>
<feature type="transmembrane region" description="Helical" evidence="1">
    <location>
        <begin position="80"/>
        <end position="98"/>
    </location>
</feature>
<protein>
    <recommendedName>
        <fullName evidence="4">Tripartite tricarboxylate transporter TctB family</fullName>
    </recommendedName>
</protein>
<evidence type="ECO:0000313" key="3">
    <source>
        <dbReference type="Proteomes" id="UP001181622"/>
    </source>
</evidence>
<gene>
    <name evidence="2" type="ORF">IHQ68_17740</name>
</gene>
<evidence type="ECO:0000256" key="1">
    <source>
        <dbReference type="SAM" id="Phobius"/>
    </source>
</evidence>
<proteinExistence type="predicted"/>
<dbReference type="Proteomes" id="UP001181622">
    <property type="component" value="Unassembled WGS sequence"/>
</dbReference>
<feature type="transmembrane region" description="Helical" evidence="1">
    <location>
        <begin position="12"/>
        <end position="37"/>
    </location>
</feature>
<comment type="caution">
    <text evidence="2">The sequence shown here is derived from an EMBL/GenBank/DDBJ whole genome shotgun (WGS) entry which is preliminary data.</text>
</comment>
<dbReference type="EMBL" id="JADBEO010000052">
    <property type="protein sequence ID" value="MDR4308465.1"/>
    <property type="molecule type" value="Genomic_DNA"/>
</dbReference>
<keyword evidence="1" id="KW-0812">Transmembrane</keyword>
<keyword evidence="3" id="KW-1185">Reference proteome</keyword>
<dbReference type="RefSeq" id="WP_309394247.1">
    <property type="nucleotide sequence ID" value="NZ_JADBEO010000052.1"/>
</dbReference>
<name>A0ABU1DKQ8_9HYPH</name>
<reference evidence="2" key="1">
    <citation type="submission" date="2020-10" db="EMBL/GenBank/DDBJ databases">
        <authorList>
            <person name="Abbas A."/>
            <person name="Razzaq R."/>
            <person name="Waqas M."/>
            <person name="Abbas N."/>
            <person name="Nielsen T.K."/>
            <person name="Hansen L.H."/>
            <person name="Hussain S."/>
            <person name="Shahid M."/>
        </authorList>
    </citation>
    <scope>NUCLEOTIDE SEQUENCE</scope>
    <source>
        <strain evidence="2">S14</strain>
    </source>
</reference>
<keyword evidence="1" id="KW-0472">Membrane</keyword>